<feature type="region of interest" description="Disordered" evidence="1">
    <location>
        <begin position="24"/>
        <end position="81"/>
    </location>
</feature>
<organism evidence="2 3">
    <name type="scientific">Danionella cerebrum</name>
    <dbReference type="NCBI Taxonomy" id="2873325"/>
    <lineage>
        <taxon>Eukaryota</taxon>
        <taxon>Metazoa</taxon>
        <taxon>Chordata</taxon>
        <taxon>Craniata</taxon>
        <taxon>Vertebrata</taxon>
        <taxon>Euteleostomi</taxon>
        <taxon>Actinopterygii</taxon>
        <taxon>Neopterygii</taxon>
        <taxon>Teleostei</taxon>
        <taxon>Ostariophysi</taxon>
        <taxon>Cypriniformes</taxon>
        <taxon>Danionidae</taxon>
        <taxon>Danioninae</taxon>
        <taxon>Danionella</taxon>
    </lineage>
</organism>
<feature type="compositionally biased region" description="Basic and acidic residues" evidence="1">
    <location>
        <begin position="144"/>
        <end position="155"/>
    </location>
</feature>
<accession>A0A553RPG5</accession>
<sequence length="2072" mass="232026">MVEMEYPIQDEPLSWYFTSGQWEKTIGDEEPSSTSSSDTTIFSEGSDFIHRSSSEHWNKRRQQSDRASQDATTNTSPLPTDIHLRGTISIALCLRSHLWTTKTQGESISKPWQATPPTPKRRPEPMSAASSERETVHLPASTREQMRSPSKDVKPKSFKTLNGNAPAREWMSSATKEAVKSSSPLDGPACSTTLPYVASPVSQTPTEPSPSRKAGERRQLNIPNYLTNHLLRAAADLSKPKRSAKQKDLLKTPVEQQDKNATLTGTSTAGETERERILATIPEENSESETDVRREPVSVSLSLEAPSPDLMRRPMSPPTADGDHPPTLKPQGASQTSLTHSSELEPTQDQNLKEPAPAKKQKPCWVRKVPLHPIALPKGRQTNFLLLTGPLQPLRKPIGGPDLHPELREKHFSDATKEVVKPPSALDGAPILSLYTEKPAQSPFSALRAPMSSEPPMKPSPPANFNECTKLSFSKKLQERRETLHSFPQIEIQNSSQTASPKESTFTSPLYHAVHHKVLEDSRLKIVPTKEQAEPPQSKPAAAAPVLFMKSQRKSECGSDKGPFQQNYSFDVQKKRRKKWREQKYMEQRKLGTHKYGKLRKSATDSPLDNEKHPFLQNQTQHWTTDPQPLYKNGAVGGNTSPERLLSPVPDQRATVAASTYKESRRSMQASSHSSSRLNREISEELSQGLADGYWWAMVEMEYPIQDEPLYWYFTSGQWEKTIGDEEPSSTSSSDTTIFSEGSDFIHRSSSEHWNKRRQQSDRASQRRHHQHFTPANGYSSERNHFYRSLPQKSPVDHVNWRERKTQGESISKPWQATPPTPKRRPEPMSAASSERETVHLPASTREQMRSPSKDVKPKSFKTLNGNAPARERMSSATKEAVKSSSPLDGPACSTTLPYVASPVSQTPTEPSPSGKAGERRQLNIPNYLTNHLLRAAADLSKPKRSAKQKDLLKTPVEQQDKNATLTGTSTAGETERERILATIPEENSESETDVRREPVSVSLSLEAPSPDLMRRPVSPPTADGDHPPTLKPQGASQTTLTHLSELEPTQDQNLKEPAPAKKQKPCWVRKVPLHPIALPKGRQTNFLLLTGPLPPLRKPIGGPDLHPELGEKHLSDATKEVVKPPSALDGAPILSLYTEKPAQSPFSALRAPMSSEPPMKPSPPANFNECTKLSFSKKLQERRETLHSFPQIELQNSSQTASPKESTFTSPLYHAVHHKVLEDSRLKIVPTKEQAEPPQSKPAAAAPVLFMKSQRKSECGSDKGPFQQNYSFDVQKKRRKKWREQKYMEQRKLGTHKYGKLRKSATDSPLDNEKHPFLQNQTQHWTTDPQPLYKNGAVGGNTSPERLLSPVPDQRATVAASTYKESRRSMQASSHSSSRLNREISEELSQGLADGYWWAMVEMEYPIQDEPLYWYFTSGQWEKTIGDEEPSSTSSSDTTIFSEGSDFIHRSSSEHWNKRRQQSDRASQRRHHQHFTPANGYSSERNHFYRSLPQKSPVDHVNWRERKTQGESISKPWQATPPTPKRRPEPMSAASSERETVHLPASTREQLRSPSKDVKPKSFKTLNGNAPARERMSSATKEAVKSSSPLDGPACSTTLPYVASPVSQTPTEPSPSGKAGERRQLNIPNYLTNHLLRAAADLSKPKRSAKQKDLLKTPVEQQDKNATLTGTSTAGETERERILATIPEENSESETDVRREPVSVSLSLEAPSPDLMRRPVSPPTADGDHPPTLKPQGASQTTLTHLSELEPTQDQNLKEPAPAKKQKPCWVRKVPLHPIALPKGRQTNFLLLTGPLQPLRKPIGGPDLHPELGEKHLSDATKEVVKPPSALDGAPILSLYTEKPAQSPFSALRAPMSSEPPMKPSPPANFSECTKLSFSKKLQERRETLHSFPQIEIQNSSQTASPKESTFTSPLYHAVHHKVLEDSRLKIVPTKEQAEPPQSKPAAAAPVLFMKSQRKSECGSDKGPFQQNYSFDVQKKRRKKWREQKYMEQRKLGTHKYGKLRKSATDSPLDNEKHPFLQNQTQHWTTDPQPLYKNGAEETHLQKDFCLQCQTREQQWQRALTKRVEDL</sequence>
<feature type="compositionally biased region" description="Polar residues" evidence="1">
    <location>
        <begin position="875"/>
        <end position="909"/>
    </location>
</feature>
<feature type="compositionally biased region" description="Polar residues" evidence="1">
    <location>
        <begin position="1578"/>
        <end position="1612"/>
    </location>
</feature>
<dbReference type="STRING" id="623744.A0A553RPG5"/>
<name>A0A553RPG5_9TELE</name>
<proteinExistence type="predicted"/>
<feature type="compositionally biased region" description="Basic and acidic residues" evidence="1">
    <location>
        <begin position="1451"/>
        <end position="1468"/>
    </location>
</feature>
<evidence type="ECO:0000313" key="2">
    <source>
        <dbReference type="EMBL" id="TRZ04076.1"/>
    </source>
</evidence>
<comment type="caution">
    <text evidence="2">The sequence shown here is derived from an EMBL/GenBank/DDBJ whole genome shotgun (WGS) entry which is preliminary data.</text>
</comment>
<feature type="region of interest" description="Disordered" evidence="1">
    <location>
        <begin position="104"/>
        <end position="224"/>
    </location>
</feature>
<feature type="region of interest" description="Disordered" evidence="1">
    <location>
        <begin position="1325"/>
        <end position="1383"/>
    </location>
</feature>
<feature type="compositionally biased region" description="Basic and acidic residues" evidence="1">
    <location>
        <begin position="1550"/>
        <end position="1561"/>
    </location>
</feature>
<dbReference type="Proteomes" id="UP000316079">
    <property type="component" value="Unassembled WGS sequence"/>
</dbReference>
<feature type="compositionally biased region" description="Polar residues" evidence="1">
    <location>
        <begin position="332"/>
        <end position="350"/>
    </location>
</feature>
<evidence type="ECO:0000313" key="3">
    <source>
        <dbReference type="Proteomes" id="UP000316079"/>
    </source>
</evidence>
<feature type="compositionally biased region" description="Basic and acidic residues" evidence="1">
    <location>
        <begin position="47"/>
        <end position="68"/>
    </location>
</feature>
<feature type="compositionally biased region" description="Polar residues" evidence="1">
    <location>
        <begin position="962"/>
        <end position="973"/>
    </location>
</feature>
<feature type="region of interest" description="Disordered" evidence="1">
    <location>
        <begin position="1640"/>
        <end position="1741"/>
    </location>
</feature>
<feature type="region of interest" description="Disordered" evidence="1">
    <location>
        <begin position="1506"/>
        <end position="1628"/>
    </location>
</feature>
<feature type="compositionally biased region" description="Low complexity" evidence="1">
    <location>
        <begin position="667"/>
        <end position="677"/>
    </location>
</feature>
<gene>
    <name evidence="2" type="ORF">DNTS_025558</name>
</gene>
<feature type="compositionally biased region" description="Polar residues" evidence="1">
    <location>
        <begin position="1665"/>
        <end position="1676"/>
    </location>
</feature>
<dbReference type="EMBL" id="SRMA01001546">
    <property type="protein sequence ID" value="TRZ04076.1"/>
    <property type="molecule type" value="Genomic_DNA"/>
</dbReference>
<feature type="non-terminal residue" evidence="2">
    <location>
        <position position="2072"/>
    </location>
</feature>
<protein>
    <submittedName>
        <fullName evidence="2">Uncharacterized protein</fullName>
    </submittedName>
</protein>
<reference evidence="2 3" key="1">
    <citation type="journal article" date="2019" name="Sci. Data">
        <title>Hybrid genome assembly and annotation of Danionella translucida.</title>
        <authorList>
            <person name="Kadobianskyi M."/>
            <person name="Schulze L."/>
            <person name="Schuelke M."/>
            <person name="Judkewitz B."/>
        </authorList>
    </citation>
    <scope>NUCLEOTIDE SEQUENCE [LARGE SCALE GENOMIC DNA]</scope>
    <source>
        <strain evidence="2 3">Bolton</strain>
    </source>
</reference>
<feature type="region of interest" description="Disordered" evidence="1">
    <location>
        <begin position="1451"/>
        <end position="1486"/>
    </location>
</feature>
<feature type="compositionally biased region" description="Polar residues" evidence="1">
    <location>
        <begin position="172"/>
        <end position="206"/>
    </location>
</feature>
<feature type="region of interest" description="Disordered" evidence="1">
    <location>
        <begin position="748"/>
        <end position="783"/>
    </location>
</feature>
<feature type="compositionally biased region" description="Basic and acidic residues" evidence="1">
    <location>
        <begin position="748"/>
        <end position="765"/>
    </location>
</feature>
<feature type="compositionally biased region" description="Basic and acidic residues" evidence="1">
    <location>
        <begin position="847"/>
        <end position="858"/>
    </location>
</feature>
<feature type="region of interest" description="Disordered" evidence="1">
    <location>
        <begin position="236"/>
        <end position="363"/>
    </location>
</feature>
<feature type="compositionally biased region" description="Polar residues" evidence="1">
    <location>
        <begin position="69"/>
        <end position="78"/>
    </location>
</feature>
<feature type="region of interest" description="Disordered" evidence="1">
    <location>
        <begin position="621"/>
        <end position="680"/>
    </location>
</feature>
<keyword evidence="3" id="KW-1185">Reference proteome</keyword>
<evidence type="ECO:0000256" key="1">
    <source>
        <dbReference type="SAM" id="MobiDB-lite"/>
    </source>
</evidence>
<feature type="compositionally biased region" description="Polar residues" evidence="1">
    <location>
        <begin position="259"/>
        <end position="270"/>
    </location>
</feature>
<feature type="compositionally biased region" description="Low complexity" evidence="1">
    <location>
        <begin position="1370"/>
        <end position="1380"/>
    </location>
</feature>
<feature type="region of interest" description="Disordered" evidence="1">
    <location>
        <begin position="803"/>
        <end position="1038"/>
    </location>
</feature>